<accession>A0ABU1Z2S2</accession>
<comment type="caution">
    <text evidence="1">The sequence shown here is derived from an EMBL/GenBank/DDBJ whole genome shotgun (WGS) entry which is preliminary data.</text>
</comment>
<sequence>MQDEAVTGSPACTAGLVACTATRRVVGRVHGRRAMATRTYYEQSRAEVRPFVPAGCLRVLEIGCSEGRFMAGLKAEREGIYAVGVEPFADAASKAAGVFDRLVQAPVEAAVDLLSDEAPFDCVVANDVLEHLVDPWNVLQRICRHLAPDGCVVASLPNIRHWTTLNALFLGGRWDYADCGVLDRTHLRFFTRSSLPELFDRAGLALTTCAGINAAELPWKIALLNRMLSGRFDDTRYQQFVCVAHRAQPRPTVQ</sequence>
<dbReference type="GO" id="GO:0032259">
    <property type="term" value="P:methylation"/>
    <property type="evidence" value="ECO:0007669"/>
    <property type="project" value="UniProtKB-KW"/>
</dbReference>
<keyword evidence="1" id="KW-0808">Transferase</keyword>
<reference evidence="1 2" key="1">
    <citation type="submission" date="2023-07" db="EMBL/GenBank/DDBJ databases">
        <title>Sorghum-associated microbial communities from plants grown in Nebraska, USA.</title>
        <authorList>
            <person name="Schachtman D."/>
        </authorList>
    </citation>
    <scope>NUCLEOTIDE SEQUENCE [LARGE SCALE GENOMIC DNA]</scope>
    <source>
        <strain evidence="1 2">BE310</strain>
    </source>
</reference>
<name>A0ABU1Z2S2_9BURK</name>
<dbReference type="Proteomes" id="UP001180536">
    <property type="component" value="Unassembled WGS sequence"/>
</dbReference>
<organism evidence="1 2">
    <name type="scientific">Pelomonas aquatica</name>
    <dbReference type="NCBI Taxonomy" id="431058"/>
    <lineage>
        <taxon>Bacteria</taxon>
        <taxon>Pseudomonadati</taxon>
        <taxon>Pseudomonadota</taxon>
        <taxon>Betaproteobacteria</taxon>
        <taxon>Burkholderiales</taxon>
        <taxon>Sphaerotilaceae</taxon>
        <taxon>Roseateles</taxon>
    </lineage>
</organism>
<keyword evidence="1" id="KW-0489">Methyltransferase</keyword>
<dbReference type="Gene3D" id="3.40.50.150">
    <property type="entry name" value="Vaccinia Virus protein VP39"/>
    <property type="match status" value="1"/>
</dbReference>
<dbReference type="Pfam" id="PF13489">
    <property type="entry name" value="Methyltransf_23"/>
    <property type="match status" value="1"/>
</dbReference>
<evidence type="ECO:0000313" key="1">
    <source>
        <dbReference type="EMBL" id="MDR7294914.1"/>
    </source>
</evidence>
<evidence type="ECO:0000313" key="2">
    <source>
        <dbReference type="Proteomes" id="UP001180536"/>
    </source>
</evidence>
<dbReference type="CDD" id="cd02440">
    <property type="entry name" value="AdoMet_MTases"/>
    <property type="match status" value="1"/>
</dbReference>
<dbReference type="SUPFAM" id="SSF53335">
    <property type="entry name" value="S-adenosyl-L-methionine-dependent methyltransferases"/>
    <property type="match status" value="1"/>
</dbReference>
<keyword evidence="2" id="KW-1185">Reference proteome</keyword>
<dbReference type="EMBL" id="JAVDXQ010000001">
    <property type="protein sequence ID" value="MDR7294914.1"/>
    <property type="molecule type" value="Genomic_DNA"/>
</dbReference>
<dbReference type="GO" id="GO:0008168">
    <property type="term" value="F:methyltransferase activity"/>
    <property type="evidence" value="ECO:0007669"/>
    <property type="project" value="UniProtKB-KW"/>
</dbReference>
<proteinExistence type="predicted"/>
<gene>
    <name evidence="1" type="ORF">J2X16_000235</name>
</gene>
<dbReference type="InterPro" id="IPR029063">
    <property type="entry name" value="SAM-dependent_MTases_sf"/>
</dbReference>
<protein>
    <submittedName>
        <fullName evidence="1">2-polyprenyl-3-methyl-5-hydroxy-6-metoxy-1, 4-benzoquinol methylase</fullName>
    </submittedName>
</protein>
<dbReference type="PANTHER" id="PTHR43861">
    <property type="entry name" value="TRANS-ACONITATE 2-METHYLTRANSFERASE-RELATED"/>
    <property type="match status" value="1"/>
</dbReference>